<dbReference type="PANTHER" id="PTHR43763:SF6">
    <property type="entry name" value="XAA-PRO AMINOPEPTIDASE 1"/>
    <property type="match status" value="1"/>
</dbReference>
<evidence type="ECO:0000259" key="14">
    <source>
        <dbReference type="Pfam" id="PF01321"/>
    </source>
</evidence>
<dbReference type="STRING" id="869754.A0A1A0H6S5"/>
<evidence type="ECO:0000313" key="16">
    <source>
        <dbReference type="EMBL" id="OBA19612.1"/>
    </source>
</evidence>
<comment type="subcellular location">
    <subcellularLocation>
        <location evidence="3">Cytoplasm</location>
    </subcellularLocation>
</comment>
<dbReference type="EC" id="3.4.11.9" evidence="5"/>
<dbReference type="Pfam" id="PF00557">
    <property type="entry name" value="Peptidase_M24"/>
    <property type="match status" value="1"/>
</dbReference>
<dbReference type="Proteomes" id="UP000092555">
    <property type="component" value="Unassembled WGS sequence"/>
</dbReference>
<keyword evidence="8" id="KW-0645">Protease</keyword>
<dbReference type="InterPro" id="IPR029149">
    <property type="entry name" value="Creatin/AminoP/Spt16_N"/>
</dbReference>
<evidence type="ECO:0000256" key="6">
    <source>
        <dbReference type="ARBA" id="ARBA00022438"/>
    </source>
</evidence>
<dbReference type="GO" id="GO:0000122">
    <property type="term" value="P:negative regulation of transcription by RNA polymerase II"/>
    <property type="evidence" value="ECO:0007669"/>
    <property type="project" value="EnsemblFungi"/>
</dbReference>
<comment type="cofactor">
    <cofactor evidence="2">
        <name>Mn(2+)</name>
        <dbReference type="ChEBI" id="CHEBI:29035"/>
    </cofactor>
</comment>
<dbReference type="FunFam" id="3.90.230.10:FF:000007">
    <property type="entry name" value="Xaa-Pro aminopeptidase P"/>
    <property type="match status" value="1"/>
</dbReference>
<dbReference type="Pfam" id="PF01321">
    <property type="entry name" value="Creatinase_N"/>
    <property type="match status" value="1"/>
</dbReference>
<dbReference type="Gene3D" id="3.90.230.10">
    <property type="entry name" value="Creatinase/methionine aminopeptidase superfamily"/>
    <property type="match status" value="1"/>
</dbReference>
<dbReference type="InterPro" id="IPR000994">
    <property type="entry name" value="Pept_M24"/>
</dbReference>
<name>A0A1A0H6S5_9ASCO</name>
<feature type="domain" description="Creatinase N-terminal" evidence="14">
    <location>
        <begin position="79"/>
        <end position="221"/>
    </location>
</feature>
<dbReference type="GO" id="GO:0006508">
    <property type="term" value="P:proteolysis"/>
    <property type="evidence" value="ECO:0007669"/>
    <property type="project" value="UniProtKB-KW"/>
</dbReference>
<comment type="catalytic activity">
    <reaction evidence="1">
        <text>Release of any N-terminal amino acid, including proline, that is linked to proline, even from a dipeptide or tripeptide.</text>
        <dbReference type="EC" id="3.4.11.9"/>
    </reaction>
</comment>
<dbReference type="EMBL" id="LXTC01000006">
    <property type="protein sequence ID" value="OBA19612.1"/>
    <property type="molecule type" value="Genomic_DNA"/>
</dbReference>
<dbReference type="InterPro" id="IPR050422">
    <property type="entry name" value="X-Pro_aminopeptidase_P"/>
</dbReference>
<reference evidence="16 17" key="1">
    <citation type="submission" date="2016-05" db="EMBL/GenBank/DDBJ databases">
        <title>Comparative genomics of biotechnologically important yeasts.</title>
        <authorList>
            <consortium name="DOE Joint Genome Institute"/>
            <person name="Riley R."/>
            <person name="Haridas S."/>
            <person name="Wolfe K.H."/>
            <person name="Lopes M.R."/>
            <person name="Hittinger C.T."/>
            <person name="Goker M."/>
            <person name="Salamov A."/>
            <person name="Wisecaver J."/>
            <person name="Long T.M."/>
            <person name="Aerts A.L."/>
            <person name="Barry K."/>
            <person name="Choi C."/>
            <person name="Clum A."/>
            <person name="Coughlan A.Y."/>
            <person name="Deshpande S."/>
            <person name="Douglass A.P."/>
            <person name="Hanson S.J."/>
            <person name="Klenk H.-P."/>
            <person name="LaButti K."/>
            <person name="Lapidus A."/>
            <person name="Lindquist E."/>
            <person name="Lipzen A."/>
            <person name="Meier-kolthoff J.P."/>
            <person name="Ohm R.A."/>
            <person name="Otillar R.P."/>
            <person name="Pangilinan J."/>
            <person name="Peng Y."/>
            <person name="Rokas A."/>
            <person name="Rosa C.A."/>
            <person name="Scheuner C."/>
            <person name="Sibirny A.A."/>
            <person name="Slot J.C."/>
            <person name="Stielow J.B."/>
            <person name="Sun H."/>
            <person name="Kurtzman C.P."/>
            <person name="Blackwell M."/>
            <person name="Grigoriev I.V."/>
            <person name="Jeffries T.W."/>
        </authorList>
    </citation>
    <scope>NUCLEOTIDE SEQUENCE [LARGE SCALE GENOMIC DNA]</scope>
    <source>
        <strain evidence="16 17">NRRL YB-4993</strain>
    </source>
</reference>
<sequence>MRAANRRVSRADCHNCTCSPGLLSRTHKRSSVVARRINIKRNLSGSCSPTGALRKGSVLTIDAASLCLPDVKEINTSLRLEALREAMAANDVAVYIVPSEDQHQSEYVSPLDQRRSFICGFSGSAGTCIVTRDICSMNEVPEGLAALSTDGRYFSQASDELDFNWTLLKQGAKDMPSWEKWTVQQAVQLSLDSGKNVNIGIDPKLVSYLVYEKIASVIRDELKEKPAAQVELVPVKENLIDQIWPHFEEVPPASDSIIKTLDVRFAGEEAAAKIGRVTKIMEKNNTHGLIVSALDEIAWLLNLRGSDIEYNPVFYSYLLLTLKGEATLFADNTKFDSNVTRHLQDCNVSVKPYTAFWSDLASLDREFSLNKKAFLLDSSTASWEIVHLLTCKYQLLSPSPIEDLKAIKNETELKGAHSAHLKDGRALVKFFAWLEDQIICKLELIDEVEADEQLTSFRLLEENFVGLSFDTISATGANGAIIHYKPVKGYCKTIDPSKLYLNDSGSQFFEGTTDTTRTVHFGTPTASEIKHYTLVLKGHVALGKLKFPENTTGSLIDSVARQYLWDHGLDYGHGTSHGIGSYLNVHEGPIGIGPRPTAAKNALKPGHLISNEPGYYEEGEYGIRIENVMYVKDGDLLYNGKKFLQFETVTRVPYCRKLINVGMLSAEEKEWIDRYHQTIWQEMSPSLEPNSLALKWLKRETRPL</sequence>
<evidence type="ECO:0000259" key="13">
    <source>
        <dbReference type="Pfam" id="PF00557"/>
    </source>
</evidence>
<organism evidence="16 17">
    <name type="scientific">Metschnikowia bicuspidata var. bicuspidata NRRL YB-4993</name>
    <dbReference type="NCBI Taxonomy" id="869754"/>
    <lineage>
        <taxon>Eukaryota</taxon>
        <taxon>Fungi</taxon>
        <taxon>Dikarya</taxon>
        <taxon>Ascomycota</taxon>
        <taxon>Saccharomycotina</taxon>
        <taxon>Pichiomycetes</taxon>
        <taxon>Metschnikowiaceae</taxon>
        <taxon>Metschnikowia</taxon>
    </lineage>
</organism>
<comment type="caution">
    <text evidence="16">The sequence shown here is derived from an EMBL/GenBank/DDBJ whole genome shotgun (WGS) entry which is preliminary data.</text>
</comment>
<accession>A0A1A0H6S5</accession>
<dbReference type="CDD" id="cd01085">
    <property type="entry name" value="APP"/>
    <property type="match status" value="1"/>
</dbReference>
<evidence type="ECO:0000256" key="11">
    <source>
        <dbReference type="ARBA" id="ARBA00023211"/>
    </source>
</evidence>
<evidence type="ECO:0000256" key="10">
    <source>
        <dbReference type="ARBA" id="ARBA00022801"/>
    </source>
</evidence>
<keyword evidence="10" id="KW-0378">Hydrolase</keyword>
<keyword evidence="11" id="KW-0464">Manganese</keyword>
<dbReference type="FunFam" id="3.40.350.10:FF:000015">
    <property type="entry name" value="Xaa-Pro aminopeptidase app-1"/>
    <property type="match status" value="1"/>
</dbReference>
<dbReference type="GeneID" id="30029231"/>
<dbReference type="PANTHER" id="PTHR43763">
    <property type="entry name" value="XAA-PRO AMINOPEPTIDASE 1"/>
    <property type="match status" value="1"/>
</dbReference>
<dbReference type="OrthoDB" id="9995434at2759"/>
<evidence type="ECO:0000256" key="5">
    <source>
        <dbReference type="ARBA" id="ARBA00012574"/>
    </source>
</evidence>
<proteinExistence type="inferred from homology"/>
<dbReference type="GO" id="GO:0070006">
    <property type="term" value="F:metalloaminopeptidase activity"/>
    <property type="evidence" value="ECO:0007669"/>
    <property type="project" value="InterPro"/>
</dbReference>
<dbReference type="InterPro" id="IPR001131">
    <property type="entry name" value="Peptidase_M24B_aminopep-P_CS"/>
</dbReference>
<dbReference type="InterPro" id="IPR033740">
    <property type="entry name" value="Pept_M24B"/>
</dbReference>
<keyword evidence="7" id="KW-0963">Cytoplasm</keyword>
<evidence type="ECO:0000256" key="1">
    <source>
        <dbReference type="ARBA" id="ARBA00001424"/>
    </source>
</evidence>
<dbReference type="PROSITE" id="PS00491">
    <property type="entry name" value="PROLINE_PEPTIDASE"/>
    <property type="match status" value="1"/>
</dbReference>
<evidence type="ECO:0000256" key="3">
    <source>
        <dbReference type="ARBA" id="ARBA00004496"/>
    </source>
</evidence>
<evidence type="ECO:0000256" key="2">
    <source>
        <dbReference type="ARBA" id="ARBA00001936"/>
    </source>
</evidence>
<dbReference type="Pfam" id="PF16189">
    <property type="entry name" value="Creatinase_N_2"/>
    <property type="match status" value="1"/>
</dbReference>
<keyword evidence="6 16" id="KW-0031">Aminopeptidase</keyword>
<feature type="domain" description="Peptidase M24 C-terminal" evidence="15">
    <location>
        <begin position="642"/>
        <end position="704"/>
    </location>
</feature>
<evidence type="ECO:0000256" key="7">
    <source>
        <dbReference type="ARBA" id="ARBA00022490"/>
    </source>
</evidence>
<gene>
    <name evidence="16" type="ORF">METBIDRAFT_33260</name>
</gene>
<dbReference type="InterPro" id="IPR032416">
    <property type="entry name" value="Peptidase_M24_C"/>
</dbReference>
<dbReference type="GO" id="GO:0046872">
    <property type="term" value="F:metal ion binding"/>
    <property type="evidence" value="ECO:0007669"/>
    <property type="project" value="UniProtKB-KW"/>
</dbReference>
<dbReference type="AlphaFoldDB" id="A0A1A0H6S5"/>
<dbReference type="RefSeq" id="XP_018710140.1">
    <property type="nucleotide sequence ID" value="XM_018856255.1"/>
</dbReference>
<evidence type="ECO:0000256" key="4">
    <source>
        <dbReference type="ARBA" id="ARBA00008766"/>
    </source>
</evidence>
<dbReference type="SUPFAM" id="SSF55920">
    <property type="entry name" value="Creatinase/aminopeptidase"/>
    <property type="match status" value="1"/>
</dbReference>
<comment type="similarity">
    <text evidence="4 12">Belongs to the peptidase M24B family.</text>
</comment>
<evidence type="ECO:0000256" key="12">
    <source>
        <dbReference type="RuleBase" id="RU000590"/>
    </source>
</evidence>
<protein>
    <recommendedName>
        <fullName evidence="5">Xaa-Pro aminopeptidase</fullName>
        <ecNumber evidence="5">3.4.11.9</ecNumber>
    </recommendedName>
</protein>
<dbReference type="InterPro" id="IPR000587">
    <property type="entry name" value="Creatinase_N"/>
</dbReference>
<dbReference type="InterPro" id="IPR036005">
    <property type="entry name" value="Creatinase/aminopeptidase-like"/>
</dbReference>
<dbReference type="GO" id="GO:0005829">
    <property type="term" value="C:cytosol"/>
    <property type="evidence" value="ECO:0007669"/>
    <property type="project" value="EnsemblFungi"/>
</dbReference>
<dbReference type="Pfam" id="PF16188">
    <property type="entry name" value="Peptidase_M24_C"/>
    <property type="match status" value="1"/>
</dbReference>
<dbReference type="GO" id="GO:0071281">
    <property type="term" value="P:cellular response to iron ion"/>
    <property type="evidence" value="ECO:0007669"/>
    <property type="project" value="EnsemblFungi"/>
</dbReference>
<evidence type="ECO:0000256" key="9">
    <source>
        <dbReference type="ARBA" id="ARBA00022723"/>
    </source>
</evidence>
<evidence type="ECO:0000259" key="15">
    <source>
        <dbReference type="Pfam" id="PF16188"/>
    </source>
</evidence>
<feature type="domain" description="Peptidase M24" evidence="13">
    <location>
        <begin position="419"/>
        <end position="632"/>
    </location>
</feature>
<keyword evidence="17" id="KW-1185">Reference proteome</keyword>
<evidence type="ECO:0000256" key="8">
    <source>
        <dbReference type="ARBA" id="ARBA00022670"/>
    </source>
</evidence>
<keyword evidence="9 12" id="KW-0479">Metal-binding</keyword>
<dbReference type="Gene3D" id="3.40.350.10">
    <property type="entry name" value="Creatinase/prolidase N-terminal domain"/>
    <property type="match status" value="2"/>
</dbReference>
<evidence type="ECO:0000313" key="17">
    <source>
        <dbReference type="Proteomes" id="UP000092555"/>
    </source>
</evidence>